<dbReference type="Gene3D" id="6.20.210.20">
    <property type="entry name" value="THAP domain"/>
    <property type="match status" value="1"/>
</dbReference>
<evidence type="ECO:0000256" key="5">
    <source>
        <dbReference type="ARBA" id="ARBA00022833"/>
    </source>
</evidence>
<dbReference type="InterPro" id="IPR006612">
    <property type="entry name" value="THAP_Znf"/>
</dbReference>
<comment type="similarity">
    <text evidence="2 13">Belongs to the THAP1 family.</text>
</comment>
<sequence>MPYCCAFGCKERQGRGKRFHKFPRDPKKRKVWELKVKRANWRANDYSILCEDHFEEAAYETGRIDGLRRLRSTAVPTQFVFTPPKTPGRTTRRSTRTEEEPCVGGQERVQIDHSYCSTSCPASFEVQTDLKVDHEEFDLKNNACTGGTVSRETTSEDLVSRDTVSDVAVSGETAGRESVSGETARGEEELNALKNKVASLQRALVKERKEKWKFAFKPVIPGTWNLCQQNIQVQE</sequence>
<evidence type="ECO:0000256" key="12">
    <source>
        <dbReference type="PROSITE-ProRule" id="PRU00309"/>
    </source>
</evidence>
<dbReference type="GO" id="GO:0008270">
    <property type="term" value="F:zinc ion binding"/>
    <property type="evidence" value="ECO:0007669"/>
    <property type="project" value="UniProtKB-KW"/>
</dbReference>
<keyword evidence="5" id="KW-0862">Zinc</keyword>
<evidence type="ECO:0000256" key="9">
    <source>
        <dbReference type="ARBA" id="ARBA00023163"/>
    </source>
</evidence>
<dbReference type="GO" id="GO:0001935">
    <property type="term" value="P:endothelial cell proliferation"/>
    <property type="evidence" value="ECO:0007669"/>
    <property type="project" value="UniProtKB-UniRule"/>
</dbReference>
<evidence type="ECO:0000313" key="16">
    <source>
        <dbReference type="EMBL" id="KAF1377881.1"/>
    </source>
</evidence>
<keyword evidence="9 13" id="KW-0804">Transcription</keyword>
<evidence type="ECO:0000256" key="4">
    <source>
        <dbReference type="ARBA" id="ARBA00022771"/>
    </source>
</evidence>
<comment type="subcellular location">
    <subcellularLocation>
        <location evidence="1 13">Nucleus</location>
        <location evidence="1 13">Nucleoplasm</location>
    </subcellularLocation>
</comment>
<keyword evidence="11 13" id="KW-0131">Cell cycle</keyword>
<dbReference type="EMBL" id="VHII01000017">
    <property type="protein sequence ID" value="KAF1377881.1"/>
    <property type="molecule type" value="Genomic_DNA"/>
</dbReference>
<keyword evidence="3" id="KW-0479">Metal-binding</keyword>
<dbReference type="PANTHER" id="PTHR46600">
    <property type="entry name" value="THAP DOMAIN-CONTAINING"/>
    <property type="match status" value="1"/>
</dbReference>
<dbReference type="Proteomes" id="UP000465112">
    <property type="component" value="Chromosome 17"/>
</dbReference>
<evidence type="ECO:0000256" key="2">
    <source>
        <dbReference type="ARBA" id="ARBA00006177"/>
    </source>
</evidence>
<feature type="coiled-coil region" evidence="14">
    <location>
        <begin position="183"/>
        <end position="210"/>
    </location>
</feature>
<dbReference type="SUPFAM" id="SSF57716">
    <property type="entry name" value="Glucocorticoid receptor-like (DNA-binding domain)"/>
    <property type="match status" value="1"/>
</dbReference>
<dbReference type="GO" id="GO:0003700">
    <property type="term" value="F:DNA-binding transcription factor activity"/>
    <property type="evidence" value="ECO:0007669"/>
    <property type="project" value="UniProtKB-UniRule"/>
</dbReference>
<dbReference type="InterPro" id="IPR038441">
    <property type="entry name" value="THAP_Znf_sf"/>
</dbReference>
<keyword evidence="17" id="KW-1185">Reference proteome</keyword>
<evidence type="ECO:0000256" key="10">
    <source>
        <dbReference type="ARBA" id="ARBA00023242"/>
    </source>
</evidence>
<keyword evidence="10 13" id="KW-0539">Nucleus</keyword>
<dbReference type="PROSITE" id="PS50950">
    <property type="entry name" value="ZF_THAP"/>
    <property type="match status" value="1"/>
</dbReference>
<dbReference type="InterPro" id="IPR026516">
    <property type="entry name" value="THAP1/10"/>
</dbReference>
<feature type="domain" description="THAP-type" evidence="15">
    <location>
        <begin position="1"/>
        <end position="79"/>
    </location>
</feature>
<keyword evidence="8 12" id="KW-0238">DNA-binding</keyword>
<dbReference type="PANTHER" id="PTHR46600:SF1">
    <property type="entry name" value="THAP DOMAIN-CONTAINING PROTEIN 1"/>
    <property type="match status" value="1"/>
</dbReference>
<evidence type="ECO:0000256" key="7">
    <source>
        <dbReference type="ARBA" id="ARBA00023054"/>
    </source>
</evidence>
<evidence type="ECO:0000256" key="3">
    <source>
        <dbReference type="ARBA" id="ARBA00022723"/>
    </source>
</evidence>
<evidence type="ECO:0000256" key="11">
    <source>
        <dbReference type="ARBA" id="ARBA00023306"/>
    </source>
</evidence>
<evidence type="ECO:0000256" key="8">
    <source>
        <dbReference type="ARBA" id="ARBA00023125"/>
    </source>
</evidence>
<evidence type="ECO:0000256" key="6">
    <source>
        <dbReference type="ARBA" id="ARBA00023015"/>
    </source>
</evidence>
<dbReference type="SMART" id="SM00980">
    <property type="entry name" value="THAP"/>
    <property type="match status" value="1"/>
</dbReference>
<organism evidence="16 17">
    <name type="scientific">Perca fluviatilis</name>
    <name type="common">European perch</name>
    <dbReference type="NCBI Taxonomy" id="8168"/>
    <lineage>
        <taxon>Eukaryota</taxon>
        <taxon>Metazoa</taxon>
        <taxon>Chordata</taxon>
        <taxon>Craniata</taxon>
        <taxon>Vertebrata</taxon>
        <taxon>Euteleostomi</taxon>
        <taxon>Actinopterygii</taxon>
        <taxon>Neopterygii</taxon>
        <taxon>Teleostei</taxon>
        <taxon>Neoteleostei</taxon>
        <taxon>Acanthomorphata</taxon>
        <taxon>Eupercaria</taxon>
        <taxon>Perciformes</taxon>
        <taxon>Percoidei</taxon>
        <taxon>Percidae</taxon>
        <taxon>Percinae</taxon>
        <taxon>Perca</taxon>
    </lineage>
</organism>
<comment type="caution">
    <text evidence="16">The sequence shown here is derived from an EMBL/GenBank/DDBJ whole genome shotgun (WGS) entry which is preliminary data.</text>
</comment>
<dbReference type="GO" id="GO:0005654">
    <property type="term" value="C:nucleoplasm"/>
    <property type="evidence" value="ECO:0007669"/>
    <property type="project" value="UniProtKB-SubCell"/>
</dbReference>
<evidence type="ECO:0000256" key="1">
    <source>
        <dbReference type="ARBA" id="ARBA00004642"/>
    </source>
</evidence>
<evidence type="ECO:0000313" key="17">
    <source>
        <dbReference type="Proteomes" id="UP000465112"/>
    </source>
</evidence>
<name>A0A6A5DUK8_PERFL</name>
<evidence type="ECO:0000259" key="15">
    <source>
        <dbReference type="PROSITE" id="PS50950"/>
    </source>
</evidence>
<evidence type="ECO:0000256" key="14">
    <source>
        <dbReference type="SAM" id="Coils"/>
    </source>
</evidence>
<dbReference type="SMART" id="SM00692">
    <property type="entry name" value="DM3"/>
    <property type="match status" value="1"/>
</dbReference>
<dbReference type="Pfam" id="PF05485">
    <property type="entry name" value="THAP"/>
    <property type="match status" value="1"/>
</dbReference>
<dbReference type="GO" id="GO:0043565">
    <property type="term" value="F:sequence-specific DNA binding"/>
    <property type="evidence" value="ECO:0007669"/>
    <property type="project" value="UniProtKB-UniRule"/>
</dbReference>
<protein>
    <recommendedName>
        <fullName evidence="13">THAP domain-containing protein 1</fullName>
    </recommendedName>
</protein>
<gene>
    <name evidence="16" type="ORF">PFLUV_G00205340</name>
</gene>
<accession>A0A6A5DUK8</accession>
<keyword evidence="7 13" id="KW-0175">Coiled coil</keyword>
<dbReference type="AlphaFoldDB" id="A0A6A5DUK8"/>
<evidence type="ECO:0000256" key="13">
    <source>
        <dbReference type="RuleBase" id="RU369073"/>
    </source>
</evidence>
<keyword evidence="4 12" id="KW-0863">Zinc-finger</keyword>
<keyword evidence="6 13" id="KW-0805">Transcription regulation</keyword>
<reference evidence="16 17" key="1">
    <citation type="submission" date="2019-06" db="EMBL/GenBank/DDBJ databases">
        <title>A chromosome-scale genome assembly of the European perch, Perca fluviatilis.</title>
        <authorList>
            <person name="Roques C."/>
            <person name="Zahm M."/>
            <person name="Cabau C."/>
            <person name="Klopp C."/>
            <person name="Bouchez O."/>
            <person name="Donnadieu C."/>
            <person name="Kuhl H."/>
            <person name="Gislard M."/>
            <person name="Guendouz S."/>
            <person name="Journot L."/>
            <person name="Haffray P."/>
            <person name="Bestin A."/>
            <person name="Morvezen R."/>
            <person name="Feron R."/>
            <person name="Wen M."/>
            <person name="Jouanno E."/>
            <person name="Herpin A."/>
            <person name="Schartl M."/>
            <person name="Postlethwait J."/>
            <person name="Schaerlinger B."/>
            <person name="Chardard D."/>
            <person name="Lecocq T."/>
            <person name="Poncet C."/>
            <person name="Jaffrelo L."/>
            <person name="Lampietro C."/>
            <person name="Guiguen Y."/>
        </authorList>
    </citation>
    <scope>NUCLEOTIDE SEQUENCE [LARGE SCALE GENOMIC DNA]</scope>
    <source>
        <tissue evidence="16">Blood</tissue>
    </source>
</reference>
<proteinExistence type="inferred from homology"/>
<comment type="function">
    <text evidence="13">DNA-binding transcription regulator that regulates endothelial cell proliferation and G1/S cell-cycle progression. Specifically binds the 5'-[AT]NTNN[GT]GGCA[AGT]-3' core DNA sequence and acts by modulating expression of pRB-E2F cell-cycle target genes.</text>
</comment>